<evidence type="ECO:0000313" key="2">
    <source>
        <dbReference type="Proteomes" id="UP001359559"/>
    </source>
</evidence>
<organism evidence="1 2">
    <name type="scientific">Clitoria ternatea</name>
    <name type="common">Butterfly pea</name>
    <dbReference type="NCBI Taxonomy" id="43366"/>
    <lineage>
        <taxon>Eukaryota</taxon>
        <taxon>Viridiplantae</taxon>
        <taxon>Streptophyta</taxon>
        <taxon>Embryophyta</taxon>
        <taxon>Tracheophyta</taxon>
        <taxon>Spermatophyta</taxon>
        <taxon>Magnoliopsida</taxon>
        <taxon>eudicotyledons</taxon>
        <taxon>Gunneridae</taxon>
        <taxon>Pentapetalae</taxon>
        <taxon>rosids</taxon>
        <taxon>fabids</taxon>
        <taxon>Fabales</taxon>
        <taxon>Fabaceae</taxon>
        <taxon>Papilionoideae</taxon>
        <taxon>50 kb inversion clade</taxon>
        <taxon>NPAAA clade</taxon>
        <taxon>indigoferoid/millettioid clade</taxon>
        <taxon>Phaseoleae</taxon>
        <taxon>Clitoria</taxon>
    </lineage>
</organism>
<keyword evidence="2" id="KW-1185">Reference proteome</keyword>
<protein>
    <submittedName>
        <fullName evidence="1">Uncharacterized protein</fullName>
    </submittedName>
</protein>
<dbReference type="Proteomes" id="UP001359559">
    <property type="component" value="Unassembled WGS sequence"/>
</dbReference>
<dbReference type="AlphaFoldDB" id="A0AAN9PD06"/>
<comment type="caution">
    <text evidence="1">The sequence shown here is derived from an EMBL/GenBank/DDBJ whole genome shotgun (WGS) entry which is preliminary data.</text>
</comment>
<gene>
    <name evidence="1" type="ORF">RJT34_17190</name>
</gene>
<accession>A0AAN9PD06</accession>
<dbReference type="EMBL" id="JAYKXN010000004">
    <property type="protein sequence ID" value="KAK7294303.1"/>
    <property type="molecule type" value="Genomic_DNA"/>
</dbReference>
<sequence>MMSEEEAKNDVVDLQSDMVVETADKKELHVVKSFKEEVMDDVAQQVSEEVKEEENGDVPQLKKLSVGGVITLKEPHETLMALSFVMLMG</sequence>
<name>A0AAN9PD06_CLITE</name>
<evidence type="ECO:0000313" key="1">
    <source>
        <dbReference type="EMBL" id="KAK7294303.1"/>
    </source>
</evidence>
<reference evidence="1 2" key="1">
    <citation type="submission" date="2024-01" db="EMBL/GenBank/DDBJ databases">
        <title>The genomes of 5 underutilized Papilionoideae crops provide insights into root nodulation and disease resistance.</title>
        <authorList>
            <person name="Yuan L."/>
        </authorList>
    </citation>
    <scope>NUCLEOTIDE SEQUENCE [LARGE SCALE GENOMIC DNA]</scope>
    <source>
        <strain evidence="1">LY-2023</strain>
        <tissue evidence="1">Leaf</tissue>
    </source>
</reference>
<proteinExistence type="predicted"/>